<dbReference type="GO" id="GO:0007165">
    <property type="term" value="P:signal transduction"/>
    <property type="evidence" value="ECO:0007669"/>
    <property type="project" value="InterPro"/>
</dbReference>
<keyword evidence="4" id="KW-1133">Transmembrane helix</keyword>
<evidence type="ECO:0000256" key="4">
    <source>
        <dbReference type="ARBA" id="ARBA00022989"/>
    </source>
</evidence>
<reference evidence="7" key="1">
    <citation type="submission" date="2021-04" db="EMBL/GenBank/DDBJ databases">
        <authorList>
            <consortium name="Molecular Ecology Group"/>
        </authorList>
    </citation>
    <scope>NUCLEOTIDE SEQUENCE</scope>
</reference>
<dbReference type="AlphaFoldDB" id="A0A8S3Z3H3"/>
<comment type="caution">
    <text evidence="7">The sequence shown here is derived from an EMBL/GenBank/DDBJ whole genome shotgun (WGS) entry which is preliminary data.</text>
</comment>
<comment type="subcellular location">
    <subcellularLocation>
        <location evidence="1">Membrane</location>
    </subcellularLocation>
</comment>
<gene>
    <name evidence="7" type="ORF">CUNI_LOCUS8103</name>
</gene>
<dbReference type="InterPro" id="IPR000157">
    <property type="entry name" value="TIR_dom"/>
</dbReference>
<dbReference type="SUPFAM" id="SSF52200">
    <property type="entry name" value="Toll/Interleukin receptor TIR domain"/>
    <property type="match status" value="1"/>
</dbReference>
<evidence type="ECO:0000313" key="8">
    <source>
        <dbReference type="Proteomes" id="UP000678393"/>
    </source>
</evidence>
<keyword evidence="3" id="KW-0732">Signal</keyword>
<dbReference type="PANTHER" id="PTHR24365:SF541">
    <property type="entry name" value="PROTEIN TOLL-RELATED"/>
    <property type="match status" value="1"/>
</dbReference>
<dbReference type="InterPro" id="IPR035897">
    <property type="entry name" value="Toll_tir_struct_dom_sf"/>
</dbReference>
<dbReference type="EMBL" id="CAJHNH020001318">
    <property type="protein sequence ID" value="CAG5122545.1"/>
    <property type="molecule type" value="Genomic_DNA"/>
</dbReference>
<keyword evidence="8" id="KW-1185">Reference proteome</keyword>
<name>A0A8S3Z3H3_9EUPU</name>
<feature type="non-terminal residue" evidence="7">
    <location>
        <position position="54"/>
    </location>
</feature>
<protein>
    <recommendedName>
        <fullName evidence="6">TIR domain-containing protein</fullName>
    </recommendedName>
</protein>
<organism evidence="7 8">
    <name type="scientific">Candidula unifasciata</name>
    <dbReference type="NCBI Taxonomy" id="100452"/>
    <lineage>
        <taxon>Eukaryota</taxon>
        <taxon>Metazoa</taxon>
        <taxon>Spiralia</taxon>
        <taxon>Lophotrochozoa</taxon>
        <taxon>Mollusca</taxon>
        <taxon>Gastropoda</taxon>
        <taxon>Heterobranchia</taxon>
        <taxon>Euthyneura</taxon>
        <taxon>Panpulmonata</taxon>
        <taxon>Eupulmonata</taxon>
        <taxon>Stylommatophora</taxon>
        <taxon>Helicina</taxon>
        <taxon>Helicoidea</taxon>
        <taxon>Geomitridae</taxon>
        <taxon>Candidula</taxon>
    </lineage>
</organism>
<dbReference type="PANTHER" id="PTHR24365">
    <property type="entry name" value="TOLL-LIKE RECEPTOR"/>
    <property type="match status" value="1"/>
</dbReference>
<evidence type="ECO:0000256" key="1">
    <source>
        <dbReference type="ARBA" id="ARBA00004370"/>
    </source>
</evidence>
<accession>A0A8S3Z3H3</accession>
<dbReference type="GO" id="GO:0005886">
    <property type="term" value="C:plasma membrane"/>
    <property type="evidence" value="ECO:0007669"/>
    <property type="project" value="TreeGrafter"/>
</dbReference>
<evidence type="ECO:0000313" key="7">
    <source>
        <dbReference type="EMBL" id="CAG5122545.1"/>
    </source>
</evidence>
<dbReference type="GO" id="GO:0038023">
    <property type="term" value="F:signaling receptor activity"/>
    <property type="evidence" value="ECO:0007669"/>
    <property type="project" value="TreeGrafter"/>
</dbReference>
<evidence type="ECO:0000256" key="3">
    <source>
        <dbReference type="ARBA" id="ARBA00022729"/>
    </source>
</evidence>
<keyword evidence="5" id="KW-0472">Membrane</keyword>
<dbReference type="Proteomes" id="UP000678393">
    <property type="component" value="Unassembled WGS sequence"/>
</dbReference>
<dbReference type="PROSITE" id="PS50104">
    <property type="entry name" value="TIR"/>
    <property type="match status" value="1"/>
</dbReference>
<proteinExistence type="predicted"/>
<evidence type="ECO:0000256" key="5">
    <source>
        <dbReference type="ARBA" id="ARBA00023136"/>
    </source>
</evidence>
<evidence type="ECO:0000259" key="6">
    <source>
        <dbReference type="PROSITE" id="PS50104"/>
    </source>
</evidence>
<dbReference type="OrthoDB" id="1526598at2759"/>
<keyword evidence="2" id="KW-0812">Transmembrane</keyword>
<feature type="domain" description="TIR" evidence="6">
    <location>
        <begin position="1"/>
        <end position="54"/>
    </location>
</feature>
<feature type="non-terminal residue" evidence="7">
    <location>
        <position position="1"/>
    </location>
</feature>
<evidence type="ECO:0000256" key="2">
    <source>
        <dbReference type="ARBA" id="ARBA00022692"/>
    </source>
</evidence>
<dbReference type="Pfam" id="PF01582">
    <property type="entry name" value="TIR"/>
    <property type="match status" value="1"/>
</dbReference>
<dbReference type="Gene3D" id="3.40.50.10140">
    <property type="entry name" value="Toll/interleukin-1 receptor homology (TIR) domain"/>
    <property type="match status" value="1"/>
</dbReference>
<sequence length="54" mass="6138">LEQRGLVLLVHGRDFVAGTSIPANIFRAVAESRRTLAVLTRSFVESYWCNFELQ</sequence>